<dbReference type="SUPFAM" id="SSF48452">
    <property type="entry name" value="TPR-like"/>
    <property type="match status" value="1"/>
</dbReference>
<dbReference type="SUPFAM" id="SSF52540">
    <property type="entry name" value="P-loop containing nucleoside triphosphate hydrolases"/>
    <property type="match status" value="1"/>
</dbReference>
<proteinExistence type="predicted"/>
<dbReference type="Gene3D" id="1.25.40.10">
    <property type="entry name" value="Tetratricopeptide repeat domain"/>
    <property type="match status" value="1"/>
</dbReference>
<feature type="domain" description="Orc1-like AAA ATPase" evidence="1">
    <location>
        <begin position="234"/>
        <end position="346"/>
    </location>
</feature>
<organism evidence="2 3">
    <name type="scientific">Plesiocystis pacifica SIR-1</name>
    <dbReference type="NCBI Taxonomy" id="391625"/>
    <lineage>
        <taxon>Bacteria</taxon>
        <taxon>Pseudomonadati</taxon>
        <taxon>Myxococcota</taxon>
        <taxon>Polyangia</taxon>
        <taxon>Nannocystales</taxon>
        <taxon>Nannocystaceae</taxon>
        <taxon>Plesiocystis</taxon>
    </lineage>
</organism>
<dbReference type="InterPro" id="IPR027417">
    <property type="entry name" value="P-loop_NTPase"/>
</dbReference>
<dbReference type="InterPro" id="IPR041664">
    <property type="entry name" value="AAA_16"/>
</dbReference>
<gene>
    <name evidence="2" type="ORF">PPSIR1_16835</name>
</gene>
<name>A6GKA1_9BACT</name>
<dbReference type="Proteomes" id="UP000005801">
    <property type="component" value="Unassembled WGS sequence"/>
</dbReference>
<comment type="caution">
    <text evidence="2">The sequence shown here is derived from an EMBL/GenBank/DDBJ whole genome shotgun (WGS) entry which is preliminary data.</text>
</comment>
<accession>A6GKA1</accession>
<dbReference type="Pfam" id="PF13191">
    <property type="entry name" value="AAA_16"/>
    <property type="match status" value="1"/>
</dbReference>
<dbReference type="EMBL" id="ABCS01000187">
    <property type="protein sequence ID" value="EDM73707.1"/>
    <property type="molecule type" value="Genomic_DNA"/>
</dbReference>
<reference evidence="2 3" key="1">
    <citation type="submission" date="2007-06" db="EMBL/GenBank/DDBJ databases">
        <authorList>
            <person name="Shimkets L."/>
            <person name="Ferriera S."/>
            <person name="Johnson J."/>
            <person name="Kravitz S."/>
            <person name="Beeson K."/>
            <person name="Sutton G."/>
            <person name="Rogers Y.-H."/>
            <person name="Friedman R."/>
            <person name="Frazier M."/>
            <person name="Venter J.C."/>
        </authorList>
    </citation>
    <scope>NUCLEOTIDE SEQUENCE [LARGE SCALE GENOMIC DNA]</scope>
    <source>
        <strain evidence="2 3">SIR-1</strain>
    </source>
</reference>
<dbReference type="AlphaFoldDB" id="A6GKA1"/>
<evidence type="ECO:0000259" key="1">
    <source>
        <dbReference type="Pfam" id="PF13191"/>
    </source>
</evidence>
<evidence type="ECO:0000313" key="2">
    <source>
        <dbReference type="EMBL" id="EDM73707.1"/>
    </source>
</evidence>
<dbReference type="RefSeq" id="WP_006977137.1">
    <property type="nucleotide sequence ID" value="NZ_ABCS01000187.1"/>
</dbReference>
<keyword evidence="3" id="KW-1185">Reference proteome</keyword>
<sequence>MVETNPGERARETWLGYGDNRAEAERLLTALELGEGFQLFVVQIGDALAGTHLRALIEAAAAESCDDAGAEAPHTVGSLELRRDTELSALSELFRETPHPRWFWLPTADTGEALENLFFLLNQKRDVLTRLADAPVAVAMHRLDWARFRRHAPDFWSIHQAVFRFSAARRDLDTDPGLLSMDDAAVSHADGAVGSIIGPTHGLHMGPGSTHFLRGRASGWRVQEPRVATKRLALYGRDAELRSLTAALESPGARVLVRGARGAGKTSLIRRVLPQVAGRYEGVWWIPVDELPHPDAPIDRAEHILRTLWAELAAGDTEGLELLDVYPRWFAATSRRRLLFVFDDVESQELVQWLMPGGKSSVVVATRSLRPHGDFDQTLNLAGLGNQAGVELLRSRGVEDEAQARRLVQRFAGRPRSLSQAGRLVALGRAPSPSPGETISGLITDVVAAGSPKARTLWECLSLFTATFTTEAAAAVGRLELEAADGYLDELLRGGLVDLIEDKPVRWHLPRRSRRLASEGFDEQPFEAQDGHRLDFCRWVLVTQAQLDGRGWTGSPDEIAAVDWLRSILEVTNESQTRAQTPDLLERAQAVLRDALGAWKRGEGSLIPLEVALFAAQAAGVSEGRADLSWSIGLRALMRLKEERRFDEALEWVEGLLAAGPTGEALGGALLLRAQLHRELGAPVEELVRELERARDLLGAQVQPVVQHELGRARLQAEDFDGAAAVFETLLAQARAQDLLEVERNALSELAEVRRHQGRLDEAEALLRQAIERSAVTTSILELTALREALAVVQAERGELDLGIATLDATLAELFSTYLMSEDPAMLAAMLEPTQRRAQLIEAGGDRAGAIQAHDQVLSLQDQVYGTLEHVAVAETEVRKARLLLAARPAGQRSRDSARKLLEHALPILERERPNSDTIRLAAKLLKNC</sequence>
<dbReference type="InterPro" id="IPR011990">
    <property type="entry name" value="TPR-like_helical_dom_sf"/>
</dbReference>
<dbReference type="STRING" id="391625.PPSIR1_16835"/>
<protein>
    <submittedName>
        <fullName evidence="2">Putative regulatory protein</fullName>
    </submittedName>
</protein>
<dbReference type="Gene3D" id="3.40.50.300">
    <property type="entry name" value="P-loop containing nucleotide triphosphate hydrolases"/>
    <property type="match status" value="1"/>
</dbReference>
<dbReference type="OrthoDB" id="580767at2"/>
<evidence type="ECO:0000313" key="3">
    <source>
        <dbReference type="Proteomes" id="UP000005801"/>
    </source>
</evidence>